<comment type="catalytic activity">
    <reaction evidence="18">
        <text>prephenate + H(+) = 3-phenylpyruvate + CO2 + H2O</text>
        <dbReference type="Rhea" id="RHEA:21648"/>
        <dbReference type="ChEBI" id="CHEBI:15377"/>
        <dbReference type="ChEBI" id="CHEBI:15378"/>
        <dbReference type="ChEBI" id="CHEBI:16526"/>
        <dbReference type="ChEBI" id="CHEBI:18005"/>
        <dbReference type="ChEBI" id="CHEBI:29934"/>
        <dbReference type="EC" id="4.2.1.51"/>
    </reaction>
</comment>
<dbReference type="PROSITE" id="PS51671">
    <property type="entry name" value="ACT"/>
    <property type="match status" value="1"/>
</dbReference>
<evidence type="ECO:0000313" key="23">
    <source>
        <dbReference type="EMBL" id="EJZ84399.1"/>
    </source>
</evidence>
<evidence type="ECO:0000256" key="15">
    <source>
        <dbReference type="ARBA" id="ARBA00023268"/>
    </source>
</evidence>
<gene>
    <name evidence="23" type="ORF">HMPREF9451_00709</name>
</gene>
<sequence length="404" mass="44351">MSEARTTPAPSAASTCGKVPAGGIVELSESRAKIDAIDREIVRLFEERMRVSHDVACYKRATGKPVLDPVREAQKIAAATSLADDDFKQFIPPLFGLIMEMSRTYQHHSIDGPTSLSDFVAHISKGATLPESPKVACQGVAGAYSHIASKTLFSQAKIEFVSTWPEVCDLVEQEEVEFGVLPLENSTAGTVDRVYDLLSTRGLYIVKAVTLRIDHNLLAKPGCLLKDVREVFSHEQALRQCDEFISSLSSEVHATVCKNTALAAQAVAASERFDVAAISSKECAEIYGLDVLRESVQDERNNFTRFVCVSNRPFVSSDADRSSFLLVLPHEPGSLYRVLSRIAALGVNMVKLESRPIPGREFEFMFYVDVESVPGDAAFDQLAMQIPPLCDRCCYLGSYAEISR</sequence>
<evidence type="ECO:0000256" key="9">
    <source>
        <dbReference type="ARBA" id="ARBA00022490"/>
    </source>
</evidence>
<evidence type="ECO:0000256" key="7">
    <source>
        <dbReference type="ARBA" id="ARBA00014401"/>
    </source>
</evidence>
<dbReference type="CDD" id="cd13631">
    <property type="entry name" value="PBP2_Ct-PDT_like"/>
    <property type="match status" value="1"/>
</dbReference>
<comment type="caution">
    <text evidence="23">The sequence shown here is derived from an EMBL/GenBank/DDBJ whole genome shotgun (WGS) entry which is preliminary data.</text>
</comment>
<name>K0YXP5_9ACTN</name>
<dbReference type="PROSITE" id="PS00857">
    <property type="entry name" value="PREPHENATE_DEHYDR_1"/>
    <property type="match status" value="1"/>
</dbReference>
<protein>
    <recommendedName>
        <fullName evidence="7">Bifunctional chorismate mutase/prephenate dehydratase</fullName>
        <ecNumber evidence="6">4.2.1.51</ecNumber>
    </recommendedName>
    <alternativeName>
        <fullName evidence="17">Chorismate mutase-prephenate dehydratase</fullName>
    </alternativeName>
    <alternativeName>
        <fullName evidence="8">Prephenate dehydratase</fullName>
    </alternativeName>
    <alternativeName>
        <fullName evidence="16">p-protein</fullName>
    </alternativeName>
</protein>
<evidence type="ECO:0000259" key="20">
    <source>
        <dbReference type="PROSITE" id="PS51168"/>
    </source>
</evidence>
<feature type="domain" description="Prephenate dehydratase" evidence="21">
    <location>
        <begin position="134"/>
        <end position="311"/>
    </location>
</feature>
<evidence type="ECO:0000256" key="18">
    <source>
        <dbReference type="ARBA" id="ARBA00047848"/>
    </source>
</evidence>
<dbReference type="OrthoDB" id="9802281at2"/>
<feature type="domain" description="ACT" evidence="22">
    <location>
        <begin position="323"/>
        <end position="404"/>
    </location>
</feature>
<evidence type="ECO:0000256" key="2">
    <source>
        <dbReference type="ARBA" id="ARBA00002364"/>
    </source>
</evidence>
<evidence type="ECO:0000256" key="3">
    <source>
        <dbReference type="ARBA" id="ARBA00004496"/>
    </source>
</evidence>
<comment type="pathway">
    <text evidence="4">Amino-acid biosynthesis; L-phenylalanine biosynthesis; phenylpyruvate from prephenate: step 1/1.</text>
</comment>
<dbReference type="AlphaFoldDB" id="K0YXP5"/>
<reference evidence="23 24" key="1">
    <citation type="submission" date="2012-08" db="EMBL/GenBank/DDBJ databases">
        <title>The Genome Sequence of Slackia piriformis YIT 12062.</title>
        <authorList>
            <consortium name="The Broad Institute Genome Sequencing Platform"/>
            <person name="Earl A."/>
            <person name="Ward D."/>
            <person name="Feldgarden M."/>
            <person name="Gevers D."/>
            <person name="Morotomi M."/>
            <person name="Walker B."/>
            <person name="Young S.K."/>
            <person name="Zeng Q."/>
            <person name="Gargeya S."/>
            <person name="Fitzgerald M."/>
            <person name="Haas B."/>
            <person name="Abouelleil A."/>
            <person name="Alvarado L."/>
            <person name="Arachchi H.M."/>
            <person name="Berlin A.M."/>
            <person name="Chapman S.B."/>
            <person name="Goldberg J."/>
            <person name="Griggs A."/>
            <person name="Gujja S."/>
            <person name="Hansen M."/>
            <person name="Howarth C."/>
            <person name="Imamovic A."/>
            <person name="Larimer J."/>
            <person name="McCowen C."/>
            <person name="Montmayeur A."/>
            <person name="Murphy C."/>
            <person name="Neiman D."/>
            <person name="Pearson M."/>
            <person name="Priest M."/>
            <person name="Roberts A."/>
            <person name="Saif S."/>
            <person name="Shea T."/>
            <person name="Sisk P."/>
            <person name="Sykes S."/>
            <person name="Wortman J."/>
            <person name="Nusbaum C."/>
            <person name="Birren B."/>
        </authorList>
    </citation>
    <scope>NUCLEOTIDE SEQUENCE [LARGE SCALE GENOMIC DNA]</scope>
    <source>
        <strain evidence="23 24">YIT 12062</strain>
    </source>
</reference>
<evidence type="ECO:0000256" key="17">
    <source>
        <dbReference type="ARBA" id="ARBA00031520"/>
    </source>
</evidence>
<dbReference type="RefSeq" id="WP_009138937.1">
    <property type="nucleotide sequence ID" value="NZ_JH815198.1"/>
</dbReference>
<evidence type="ECO:0000256" key="10">
    <source>
        <dbReference type="ARBA" id="ARBA00022605"/>
    </source>
</evidence>
<dbReference type="Gene3D" id="1.20.59.10">
    <property type="entry name" value="Chorismate mutase"/>
    <property type="match status" value="1"/>
</dbReference>
<evidence type="ECO:0000256" key="11">
    <source>
        <dbReference type="ARBA" id="ARBA00023141"/>
    </source>
</evidence>
<dbReference type="Proteomes" id="UP000006069">
    <property type="component" value="Unassembled WGS sequence"/>
</dbReference>
<dbReference type="InterPro" id="IPR045865">
    <property type="entry name" value="ACT-like_dom_sf"/>
</dbReference>
<evidence type="ECO:0000256" key="8">
    <source>
        <dbReference type="ARBA" id="ARBA00021872"/>
    </source>
</evidence>
<dbReference type="InterPro" id="IPR002701">
    <property type="entry name" value="CM_II_prokaryot"/>
</dbReference>
<keyword evidence="10" id="KW-0028">Amino-acid biosynthesis</keyword>
<dbReference type="InterPro" id="IPR036979">
    <property type="entry name" value="CM_dom_sf"/>
</dbReference>
<dbReference type="GO" id="GO:0046417">
    <property type="term" value="P:chorismate metabolic process"/>
    <property type="evidence" value="ECO:0007669"/>
    <property type="project" value="InterPro"/>
</dbReference>
<dbReference type="SUPFAM" id="SSF53850">
    <property type="entry name" value="Periplasmic binding protein-like II"/>
    <property type="match status" value="1"/>
</dbReference>
<comment type="function">
    <text evidence="2">Catalyzes the Claisen rearrangement of chorismate to prephenate and the decarboxylation/dehydration of prephenate to phenylpyruvate.</text>
</comment>
<comment type="subcellular location">
    <subcellularLocation>
        <location evidence="3">Cytoplasm</location>
    </subcellularLocation>
</comment>
<evidence type="ECO:0000256" key="6">
    <source>
        <dbReference type="ARBA" id="ARBA00013147"/>
    </source>
</evidence>
<dbReference type="Gene3D" id="3.40.190.10">
    <property type="entry name" value="Periplasmic binding protein-like II"/>
    <property type="match status" value="2"/>
</dbReference>
<dbReference type="PROSITE" id="PS51171">
    <property type="entry name" value="PREPHENATE_DEHYDR_3"/>
    <property type="match status" value="1"/>
</dbReference>
<evidence type="ECO:0000256" key="19">
    <source>
        <dbReference type="PIRSR" id="PIRSR001500-2"/>
    </source>
</evidence>
<evidence type="ECO:0000259" key="21">
    <source>
        <dbReference type="PROSITE" id="PS51171"/>
    </source>
</evidence>
<feature type="domain" description="Chorismate mutase" evidence="20">
    <location>
        <begin position="21"/>
        <end position="110"/>
    </location>
</feature>
<dbReference type="GO" id="GO:0004106">
    <property type="term" value="F:chorismate mutase activity"/>
    <property type="evidence" value="ECO:0007669"/>
    <property type="project" value="UniProtKB-EC"/>
</dbReference>
<evidence type="ECO:0000256" key="13">
    <source>
        <dbReference type="ARBA" id="ARBA00023235"/>
    </source>
</evidence>
<dbReference type="eggNOG" id="COG1605">
    <property type="taxonomic scope" value="Bacteria"/>
</dbReference>
<keyword evidence="15" id="KW-0511">Multifunctional enzyme</keyword>
<evidence type="ECO:0000256" key="16">
    <source>
        <dbReference type="ARBA" id="ARBA00031175"/>
    </source>
</evidence>
<dbReference type="CDD" id="cd04905">
    <property type="entry name" value="ACT_CM-PDT"/>
    <property type="match status" value="1"/>
</dbReference>
<evidence type="ECO:0000313" key="24">
    <source>
        <dbReference type="Proteomes" id="UP000006069"/>
    </source>
</evidence>
<dbReference type="EMBL" id="ADMD01000002">
    <property type="protein sequence ID" value="EJZ84399.1"/>
    <property type="molecule type" value="Genomic_DNA"/>
</dbReference>
<dbReference type="InterPro" id="IPR018528">
    <property type="entry name" value="Preph_deHydtase_CS"/>
</dbReference>
<dbReference type="InterPro" id="IPR036263">
    <property type="entry name" value="Chorismate_II_sf"/>
</dbReference>
<dbReference type="UniPathway" id="UPA00120">
    <property type="reaction ID" value="UER00203"/>
</dbReference>
<dbReference type="PANTHER" id="PTHR21022">
    <property type="entry name" value="PREPHENATE DEHYDRATASE P PROTEIN"/>
    <property type="match status" value="1"/>
</dbReference>
<comment type="catalytic activity">
    <reaction evidence="1">
        <text>chorismate = prephenate</text>
        <dbReference type="Rhea" id="RHEA:13897"/>
        <dbReference type="ChEBI" id="CHEBI:29748"/>
        <dbReference type="ChEBI" id="CHEBI:29934"/>
        <dbReference type="EC" id="5.4.99.5"/>
    </reaction>
</comment>
<proteinExistence type="predicted"/>
<feature type="site" description="Essential for prephenate dehydratase activity" evidence="19">
    <location>
        <position position="304"/>
    </location>
</feature>
<organism evidence="23 24">
    <name type="scientific">Slackia piriformis YIT 12062</name>
    <dbReference type="NCBI Taxonomy" id="742818"/>
    <lineage>
        <taxon>Bacteria</taxon>
        <taxon>Bacillati</taxon>
        <taxon>Actinomycetota</taxon>
        <taxon>Coriobacteriia</taxon>
        <taxon>Eggerthellales</taxon>
        <taxon>Eggerthellaceae</taxon>
        <taxon>Slackia</taxon>
    </lineage>
</organism>
<evidence type="ECO:0000256" key="14">
    <source>
        <dbReference type="ARBA" id="ARBA00023239"/>
    </source>
</evidence>
<dbReference type="GO" id="GO:0005737">
    <property type="term" value="C:cytoplasm"/>
    <property type="evidence" value="ECO:0007669"/>
    <property type="project" value="UniProtKB-SubCell"/>
</dbReference>
<dbReference type="FunCoup" id="K0YXP5">
    <property type="interactions" value="118"/>
</dbReference>
<dbReference type="HOGENOM" id="CLU_035008_1_1_11"/>
<evidence type="ECO:0000259" key="22">
    <source>
        <dbReference type="PROSITE" id="PS51671"/>
    </source>
</evidence>
<keyword evidence="14" id="KW-0456">Lyase</keyword>
<comment type="pathway">
    <text evidence="5">Metabolic intermediate biosynthesis; prephenate biosynthesis; prephenate from chorismate: step 1/1.</text>
</comment>
<dbReference type="eggNOG" id="COG0077">
    <property type="taxonomic scope" value="Bacteria"/>
</dbReference>
<dbReference type="PIRSF" id="PIRSF001500">
    <property type="entry name" value="Chor_mut_pdt_Ppr"/>
    <property type="match status" value="1"/>
</dbReference>
<evidence type="ECO:0000256" key="4">
    <source>
        <dbReference type="ARBA" id="ARBA00004741"/>
    </source>
</evidence>
<dbReference type="InParanoid" id="K0YXP5"/>
<dbReference type="Pfam" id="PF01817">
    <property type="entry name" value="CM_2"/>
    <property type="match status" value="1"/>
</dbReference>
<dbReference type="InterPro" id="IPR008242">
    <property type="entry name" value="Chor_mutase/pphenate_deHydtase"/>
</dbReference>
<dbReference type="InterPro" id="IPR001086">
    <property type="entry name" value="Preph_deHydtase"/>
</dbReference>
<dbReference type="InterPro" id="IPR002912">
    <property type="entry name" value="ACT_dom"/>
</dbReference>
<dbReference type="GO" id="GO:0004664">
    <property type="term" value="F:prephenate dehydratase activity"/>
    <property type="evidence" value="ECO:0007669"/>
    <property type="project" value="UniProtKB-EC"/>
</dbReference>
<keyword evidence="11" id="KW-0057">Aromatic amino acid biosynthesis</keyword>
<dbReference type="PATRIC" id="fig|742818.3.peg.762"/>
<dbReference type="EC" id="4.2.1.51" evidence="6"/>
<dbReference type="SUPFAM" id="SSF55021">
    <property type="entry name" value="ACT-like"/>
    <property type="match status" value="1"/>
</dbReference>
<keyword evidence="12" id="KW-0584">Phenylalanine biosynthesis</keyword>
<keyword evidence="13" id="KW-0413">Isomerase</keyword>
<evidence type="ECO:0000256" key="1">
    <source>
        <dbReference type="ARBA" id="ARBA00000824"/>
    </source>
</evidence>
<dbReference type="UniPathway" id="UPA00121">
    <property type="reaction ID" value="UER00345"/>
</dbReference>
<dbReference type="PANTHER" id="PTHR21022:SF19">
    <property type="entry name" value="PREPHENATE DEHYDRATASE-RELATED"/>
    <property type="match status" value="1"/>
</dbReference>
<accession>K0YXP5</accession>
<keyword evidence="24" id="KW-1185">Reference proteome</keyword>
<keyword evidence="9" id="KW-0963">Cytoplasm</keyword>
<evidence type="ECO:0000256" key="5">
    <source>
        <dbReference type="ARBA" id="ARBA00004817"/>
    </source>
</evidence>
<dbReference type="Pfam" id="PF00800">
    <property type="entry name" value="PDT"/>
    <property type="match status" value="1"/>
</dbReference>
<evidence type="ECO:0000256" key="12">
    <source>
        <dbReference type="ARBA" id="ARBA00023222"/>
    </source>
</evidence>
<dbReference type="SMART" id="SM00830">
    <property type="entry name" value="CM_2"/>
    <property type="match status" value="1"/>
</dbReference>
<dbReference type="PROSITE" id="PS51168">
    <property type="entry name" value="CHORISMATE_MUT_2"/>
    <property type="match status" value="1"/>
</dbReference>
<dbReference type="SUPFAM" id="SSF48600">
    <property type="entry name" value="Chorismate mutase II"/>
    <property type="match status" value="1"/>
</dbReference>
<dbReference type="GO" id="GO:0009094">
    <property type="term" value="P:L-phenylalanine biosynthetic process"/>
    <property type="evidence" value="ECO:0007669"/>
    <property type="project" value="UniProtKB-UniPathway"/>
</dbReference>
<dbReference type="Gene3D" id="3.30.70.260">
    <property type="match status" value="1"/>
</dbReference>